<dbReference type="PANTHER" id="PTHR33392:SF6">
    <property type="entry name" value="POLYISOPRENYL-TEICHOIC ACID--PEPTIDOGLYCAN TEICHOIC ACID TRANSFERASE TAGU"/>
    <property type="match status" value="1"/>
</dbReference>
<feature type="domain" description="Cell envelope-related transcriptional attenuator" evidence="2">
    <location>
        <begin position="102"/>
        <end position="260"/>
    </location>
</feature>
<evidence type="ECO:0000313" key="4">
    <source>
        <dbReference type="EMBL" id="CAB4608370.1"/>
    </source>
</evidence>
<evidence type="ECO:0000256" key="1">
    <source>
        <dbReference type="SAM" id="Phobius"/>
    </source>
</evidence>
<dbReference type="Pfam" id="PF03816">
    <property type="entry name" value="LytR_cpsA_psr"/>
    <property type="match status" value="1"/>
</dbReference>
<gene>
    <name evidence="3" type="ORF">UFOPK1808_00373</name>
    <name evidence="4" type="ORF">UFOPK1889_00124</name>
</gene>
<accession>A0A6J6H6K2</accession>
<name>A0A6J6H6K2_9ZZZZ</name>
<dbReference type="EMBL" id="CAEZUZ010000009">
    <property type="protein sequence ID" value="CAB4608370.1"/>
    <property type="molecule type" value="Genomic_DNA"/>
</dbReference>
<keyword evidence="1" id="KW-0812">Transmembrane</keyword>
<dbReference type="Gene3D" id="3.40.630.190">
    <property type="entry name" value="LCP protein"/>
    <property type="match status" value="1"/>
</dbReference>
<dbReference type="AlphaFoldDB" id="A0A6J6H6K2"/>
<reference evidence="4" key="1">
    <citation type="submission" date="2020-05" db="EMBL/GenBank/DDBJ databases">
        <authorList>
            <person name="Chiriac C."/>
            <person name="Salcher M."/>
            <person name="Ghai R."/>
            <person name="Kavagutti S V."/>
        </authorList>
    </citation>
    <scope>NUCLEOTIDE SEQUENCE</scope>
</reference>
<dbReference type="NCBIfam" id="TIGR00350">
    <property type="entry name" value="lytR_cpsA_psr"/>
    <property type="match status" value="1"/>
</dbReference>
<protein>
    <submittedName>
        <fullName evidence="4">Unannotated protein</fullName>
    </submittedName>
</protein>
<sequence>MSEVSTRPHRTRKHKAFVAFNVFLAVATIMSGSGILYANWKLNNRNVVSIDAVPEGDDNLNLPVGDLNAKNFLITGSDNNACIAKDSPYAGGFGKRATFGERSDSIMVIRVNPTDNQAAVLSFPRDMWVKQAGSSRHGRINSNFDKKNPNRLIRTVKENFGINIDHYVNIDFCAFKGVVDAVGGVQVPFPFKARDKRTGFKVLRARVCYRFAGDHALAYMRSRHYNWYDPALKKWRTDQTSDYGRIARQQDFMRRMIKKSLDKARTSPRVASGILNAALKNVITDDRLNALTVLQLGQAMKSFDTNTMGSYTMPGVGQMIDKAAVIVPDMESETSKKILAVFQGKASLATTVKTQVTPTAFDSSASSTLMITSAVMKIAAATTTTIAPSTTTTTLPSVNIKQDTRGVVPPNDPTCQF</sequence>
<dbReference type="EMBL" id="CAEZUL010000026">
    <property type="protein sequence ID" value="CAB4594847.1"/>
    <property type="molecule type" value="Genomic_DNA"/>
</dbReference>
<dbReference type="InterPro" id="IPR004474">
    <property type="entry name" value="LytR_CpsA_psr"/>
</dbReference>
<organism evidence="4">
    <name type="scientific">freshwater metagenome</name>
    <dbReference type="NCBI Taxonomy" id="449393"/>
    <lineage>
        <taxon>unclassified sequences</taxon>
        <taxon>metagenomes</taxon>
        <taxon>ecological metagenomes</taxon>
    </lineage>
</organism>
<evidence type="ECO:0000313" key="3">
    <source>
        <dbReference type="EMBL" id="CAB4594847.1"/>
    </source>
</evidence>
<dbReference type="PANTHER" id="PTHR33392">
    <property type="entry name" value="POLYISOPRENYL-TEICHOIC ACID--PEPTIDOGLYCAN TEICHOIC ACID TRANSFERASE TAGU"/>
    <property type="match status" value="1"/>
</dbReference>
<keyword evidence="1" id="KW-0472">Membrane</keyword>
<proteinExistence type="predicted"/>
<keyword evidence="1" id="KW-1133">Transmembrane helix</keyword>
<dbReference type="InterPro" id="IPR050922">
    <property type="entry name" value="LytR/CpsA/Psr_CW_biosynth"/>
</dbReference>
<feature type="transmembrane region" description="Helical" evidence="1">
    <location>
        <begin position="16"/>
        <end position="40"/>
    </location>
</feature>
<evidence type="ECO:0000259" key="2">
    <source>
        <dbReference type="Pfam" id="PF03816"/>
    </source>
</evidence>